<dbReference type="RefSeq" id="WP_035283320.1">
    <property type="nucleotide sequence ID" value="NZ_AYXG01000111.1"/>
</dbReference>
<evidence type="ECO:0008006" key="3">
    <source>
        <dbReference type="Google" id="ProtNLM"/>
    </source>
</evidence>
<dbReference type="Proteomes" id="UP000019277">
    <property type="component" value="Unassembled WGS sequence"/>
</dbReference>
<comment type="caution">
    <text evidence="1">The sequence shown here is derived from an EMBL/GenBank/DDBJ whole genome shotgun (WGS) entry which is preliminary data.</text>
</comment>
<keyword evidence="2" id="KW-1185">Reference proteome</keyword>
<evidence type="ECO:0000313" key="1">
    <source>
        <dbReference type="EMBL" id="EWC61433.1"/>
    </source>
</evidence>
<accession>W7IM33</accession>
<proteinExistence type="predicted"/>
<dbReference type="PATRIC" id="fig|909613.9.peg.3288"/>
<dbReference type="eggNOG" id="ENOG5033XT6">
    <property type="taxonomic scope" value="Bacteria"/>
</dbReference>
<dbReference type="STRING" id="909613.UO65_3286"/>
<evidence type="ECO:0000313" key="2">
    <source>
        <dbReference type="Proteomes" id="UP000019277"/>
    </source>
</evidence>
<name>W7IM33_9PSEU</name>
<dbReference type="EMBL" id="AYXG01000111">
    <property type="protein sequence ID" value="EWC61433.1"/>
    <property type="molecule type" value="Genomic_DNA"/>
</dbReference>
<protein>
    <recommendedName>
        <fullName evidence="3">Transcriptional regulator, TetR family</fullName>
    </recommendedName>
</protein>
<sequence>MSWNDYYRRQAALDAVLAHVRHNPEGPLSVADVPLAAEVFTDTDELLLALHHRWMLRLTGRLEVAAAEADRDPAPDRVGAASAAWRAAAEESPVLHRLLEAHDTEALRPVREAEQRLLALSSGLADDDESPEEATRIGAAHLALLRSTPAEVAAPPRRPSAVGLLRRLVASA</sequence>
<organism evidence="1 2">
    <name type="scientific">Actinokineospora spheciospongiae</name>
    <dbReference type="NCBI Taxonomy" id="909613"/>
    <lineage>
        <taxon>Bacteria</taxon>
        <taxon>Bacillati</taxon>
        <taxon>Actinomycetota</taxon>
        <taxon>Actinomycetes</taxon>
        <taxon>Pseudonocardiales</taxon>
        <taxon>Pseudonocardiaceae</taxon>
        <taxon>Actinokineospora</taxon>
    </lineage>
</organism>
<dbReference type="OrthoDB" id="3773711at2"/>
<dbReference type="AlphaFoldDB" id="W7IM33"/>
<dbReference type="Gene3D" id="1.10.357.10">
    <property type="entry name" value="Tetracycline Repressor, domain 2"/>
    <property type="match status" value="1"/>
</dbReference>
<reference evidence="1 2" key="1">
    <citation type="journal article" date="2014" name="Genome Announc.">
        <title>Draft Genome Sequence of the Antitrypanosomally Active Sponge-Associated Bacterium Actinokineospora sp. Strain EG49.</title>
        <authorList>
            <person name="Harjes J."/>
            <person name="Ryu T."/>
            <person name="Abdelmohsen U.R."/>
            <person name="Moitinho-Silva L."/>
            <person name="Horn H."/>
            <person name="Ravasi T."/>
            <person name="Hentschel U."/>
        </authorList>
    </citation>
    <scope>NUCLEOTIDE SEQUENCE [LARGE SCALE GENOMIC DNA]</scope>
    <source>
        <strain evidence="1 2">EG49</strain>
    </source>
</reference>
<gene>
    <name evidence="1" type="ORF">UO65_3286</name>
</gene>